<dbReference type="HOGENOM" id="CLU_036645_1_0_7"/>
<dbReference type="GO" id="GO:0000287">
    <property type="term" value="F:magnesium ion binding"/>
    <property type="evidence" value="ECO:0007669"/>
    <property type="project" value="TreeGrafter"/>
</dbReference>
<comment type="subunit">
    <text evidence="3 7">Homodecamer; pentamer of dimers.</text>
</comment>
<dbReference type="InterPro" id="IPR015813">
    <property type="entry name" value="Pyrv/PenolPyrv_kinase-like_dom"/>
</dbReference>
<gene>
    <name evidence="7" type="primary">panB</name>
    <name evidence="11" type="ordered locus">Dret_1014</name>
</gene>
<evidence type="ECO:0000313" key="12">
    <source>
        <dbReference type="Proteomes" id="UP000001052"/>
    </source>
</evidence>
<evidence type="ECO:0000256" key="10">
    <source>
        <dbReference type="PIRSR" id="PIRSR000388-3"/>
    </source>
</evidence>
<dbReference type="GO" id="GO:0005737">
    <property type="term" value="C:cytoplasm"/>
    <property type="evidence" value="ECO:0007669"/>
    <property type="project" value="UniProtKB-SubCell"/>
</dbReference>
<evidence type="ECO:0000313" key="11">
    <source>
        <dbReference type="EMBL" id="ACV68302.1"/>
    </source>
</evidence>
<dbReference type="PANTHER" id="PTHR20881:SF0">
    <property type="entry name" value="3-METHYL-2-OXOBUTANOATE HYDROXYMETHYLTRANSFERASE"/>
    <property type="match status" value="1"/>
</dbReference>
<dbReference type="CDD" id="cd06557">
    <property type="entry name" value="KPHMT-like"/>
    <property type="match status" value="1"/>
</dbReference>
<dbReference type="eggNOG" id="COG0413">
    <property type="taxonomic scope" value="Bacteria"/>
</dbReference>
<dbReference type="GO" id="GO:0003864">
    <property type="term" value="F:3-methyl-2-oxobutanoate hydroxymethyltransferase activity"/>
    <property type="evidence" value="ECO:0007669"/>
    <property type="project" value="UniProtKB-UniRule"/>
</dbReference>
<name>C8X1K5_DESRD</name>
<evidence type="ECO:0000256" key="6">
    <source>
        <dbReference type="ARBA" id="ARBA00056497"/>
    </source>
</evidence>
<reference evidence="12" key="1">
    <citation type="submission" date="2009-09" db="EMBL/GenBank/DDBJ databases">
        <title>The complete chromosome of Desulfohalobium retbaense DSM 5692.</title>
        <authorList>
            <consortium name="US DOE Joint Genome Institute (JGI-PGF)"/>
            <person name="Lucas S."/>
            <person name="Copeland A."/>
            <person name="Lapidus A."/>
            <person name="Glavina del Rio T."/>
            <person name="Dalin E."/>
            <person name="Tice H."/>
            <person name="Bruce D."/>
            <person name="Goodwin L."/>
            <person name="Pitluck S."/>
            <person name="Kyrpides N."/>
            <person name="Mavromatis K."/>
            <person name="Ivanova N."/>
            <person name="Mikhailova N."/>
            <person name="Munk A.C."/>
            <person name="Brettin T."/>
            <person name="Detter J.C."/>
            <person name="Han C."/>
            <person name="Tapia R."/>
            <person name="Larimer F."/>
            <person name="Land M."/>
            <person name="Hauser L."/>
            <person name="Markowitz V."/>
            <person name="Cheng J.-F."/>
            <person name="Hugenholtz P."/>
            <person name="Woyke T."/>
            <person name="Wu D."/>
            <person name="Spring S."/>
            <person name="Klenk H.-P."/>
            <person name="Eisen J.A."/>
        </authorList>
    </citation>
    <scope>NUCLEOTIDE SEQUENCE [LARGE SCALE GENOMIC DNA]</scope>
    <source>
        <strain evidence="12">DSM 5692</strain>
    </source>
</reference>
<dbReference type="PANTHER" id="PTHR20881">
    <property type="entry name" value="3-METHYL-2-OXOBUTANOATE HYDROXYMETHYLTRANSFERASE"/>
    <property type="match status" value="1"/>
</dbReference>
<feature type="binding site" evidence="7 9">
    <location>
        <position position="115"/>
    </location>
    <ligand>
        <name>3-methyl-2-oxobutanoate</name>
        <dbReference type="ChEBI" id="CHEBI:11851"/>
    </ligand>
</feature>
<keyword evidence="12" id="KW-1185">Reference proteome</keyword>
<dbReference type="NCBIfam" id="TIGR00222">
    <property type="entry name" value="panB"/>
    <property type="match status" value="1"/>
</dbReference>
<sequence length="283" mass="30297">MCSKLSVHTLQGLKTGGEKLAMATAYDYPSAQIADAAGMDILLVGDSLGMVVLGYESTVQVTVDEMLHHTKAVVRGTKRAFVITDMPFLSYQPTPEVAVTNGGRLFKEGGCDAVKLEGGLSVLPQVEALTRAGIPVCGHIGLTPQTVTQLSGYKVQGRDVQGAVALLEEARALEAAGAVFVVLECVPQEVAARISRELTIPTIGIGAGVDCDGQVLVYHDMLGFFDRFQPKFVKEYVDLGEQARKALQEYREEVKSGTFPKAEHSYTLDENVRTAFEGEVSGG</sequence>
<dbReference type="InterPro" id="IPR003700">
    <property type="entry name" value="Pantoate_hydroxy_MeTrfase"/>
</dbReference>
<evidence type="ECO:0000256" key="9">
    <source>
        <dbReference type="PIRSR" id="PIRSR000388-2"/>
    </source>
</evidence>
<dbReference type="EC" id="2.1.2.11" evidence="7"/>
<organism evidence="11 12">
    <name type="scientific">Desulfohalobium retbaense (strain ATCC 49708 / DSM 5692 / JCM 16813 / HR100)</name>
    <dbReference type="NCBI Taxonomy" id="485915"/>
    <lineage>
        <taxon>Bacteria</taxon>
        <taxon>Pseudomonadati</taxon>
        <taxon>Thermodesulfobacteriota</taxon>
        <taxon>Desulfovibrionia</taxon>
        <taxon>Desulfovibrionales</taxon>
        <taxon>Desulfohalobiaceae</taxon>
        <taxon>Desulfohalobium</taxon>
    </lineage>
</organism>
<dbReference type="Proteomes" id="UP000001052">
    <property type="component" value="Chromosome"/>
</dbReference>
<evidence type="ECO:0000256" key="3">
    <source>
        <dbReference type="ARBA" id="ARBA00011424"/>
    </source>
</evidence>
<comment type="cofactor">
    <cofactor evidence="7 10">
        <name>Mg(2+)</name>
        <dbReference type="ChEBI" id="CHEBI:18420"/>
    </cofactor>
    <text evidence="7 10">Binds 1 Mg(2+) ion per subunit.</text>
</comment>
<feature type="binding site" evidence="7 10">
    <location>
        <position position="46"/>
    </location>
    <ligand>
        <name>Mg(2+)</name>
        <dbReference type="ChEBI" id="CHEBI:18420"/>
    </ligand>
</feature>
<dbReference type="InterPro" id="IPR040442">
    <property type="entry name" value="Pyrv_kinase-like_dom_sf"/>
</dbReference>
<comment type="catalytic activity">
    <reaction evidence="7">
        <text>(6R)-5,10-methylene-5,6,7,8-tetrahydrofolate + 3-methyl-2-oxobutanoate + H2O = 2-dehydropantoate + (6S)-5,6,7,8-tetrahydrofolate</text>
        <dbReference type="Rhea" id="RHEA:11824"/>
        <dbReference type="ChEBI" id="CHEBI:11561"/>
        <dbReference type="ChEBI" id="CHEBI:11851"/>
        <dbReference type="ChEBI" id="CHEBI:15377"/>
        <dbReference type="ChEBI" id="CHEBI:15636"/>
        <dbReference type="ChEBI" id="CHEBI:57453"/>
        <dbReference type="EC" id="2.1.2.11"/>
    </reaction>
</comment>
<dbReference type="GO" id="GO:0015940">
    <property type="term" value="P:pantothenate biosynthetic process"/>
    <property type="evidence" value="ECO:0007669"/>
    <property type="project" value="UniProtKB-UniRule"/>
</dbReference>
<dbReference type="HAMAP" id="MF_00156">
    <property type="entry name" value="PanB"/>
    <property type="match status" value="1"/>
</dbReference>
<feature type="binding site" evidence="7 10">
    <location>
        <position position="85"/>
    </location>
    <ligand>
        <name>Mg(2+)</name>
        <dbReference type="ChEBI" id="CHEBI:18420"/>
    </ligand>
</feature>
<keyword evidence="4 7" id="KW-0566">Pantothenate biosynthesis</keyword>
<protein>
    <recommendedName>
        <fullName evidence="7">3-methyl-2-oxobutanoate hydroxymethyltransferase</fullName>
        <ecNumber evidence="7">2.1.2.11</ecNumber>
    </recommendedName>
    <alternativeName>
        <fullName evidence="7">Ketopantoate hydroxymethyltransferase</fullName>
        <shortName evidence="7">KPHMT</shortName>
    </alternativeName>
</protein>
<dbReference type="KEGG" id="drt:Dret_1014"/>
<evidence type="ECO:0000256" key="4">
    <source>
        <dbReference type="ARBA" id="ARBA00022655"/>
    </source>
</evidence>
<feature type="binding site" evidence="7 10">
    <location>
        <position position="117"/>
    </location>
    <ligand>
        <name>Mg(2+)</name>
        <dbReference type="ChEBI" id="CHEBI:18420"/>
    </ligand>
</feature>
<evidence type="ECO:0000256" key="5">
    <source>
        <dbReference type="ARBA" id="ARBA00022679"/>
    </source>
</evidence>
<dbReference type="UniPathway" id="UPA00028">
    <property type="reaction ID" value="UER00003"/>
</dbReference>
<dbReference type="SUPFAM" id="SSF51621">
    <property type="entry name" value="Phosphoenolpyruvate/pyruvate domain"/>
    <property type="match status" value="1"/>
</dbReference>
<dbReference type="NCBIfam" id="NF001452">
    <property type="entry name" value="PRK00311.1"/>
    <property type="match status" value="1"/>
</dbReference>
<dbReference type="Gene3D" id="3.20.20.60">
    <property type="entry name" value="Phosphoenolpyruvate-binding domains"/>
    <property type="match status" value="1"/>
</dbReference>
<dbReference type="STRING" id="485915.Dret_1014"/>
<dbReference type="EMBL" id="CP001734">
    <property type="protein sequence ID" value="ACV68302.1"/>
    <property type="molecule type" value="Genomic_DNA"/>
</dbReference>
<dbReference type="PIRSF" id="PIRSF000388">
    <property type="entry name" value="Pantoate_hydroxy_MeTrfase"/>
    <property type="match status" value="1"/>
</dbReference>
<accession>C8X1K5</accession>
<dbReference type="FunFam" id="3.20.20.60:FF:000003">
    <property type="entry name" value="3-methyl-2-oxobutanoate hydroxymethyltransferase"/>
    <property type="match status" value="1"/>
</dbReference>
<comment type="similarity">
    <text evidence="2 7">Belongs to the PanB family.</text>
</comment>
<feature type="binding site" evidence="7 9">
    <location>
        <position position="85"/>
    </location>
    <ligand>
        <name>3-methyl-2-oxobutanoate</name>
        <dbReference type="ChEBI" id="CHEBI:11851"/>
    </ligand>
</feature>
<evidence type="ECO:0000256" key="2">
    <source>
        <dbReference type="ARBA" id="ARBA00008676"/>
    </source>
</evidence>
<dbReference type="AlphaFoldDB" id="C8X1K5"/>
<comment type="function">
    <text evidence="6 7">Catalyzes the reversible reaction in which hydroxymethyl group from 5,10-methylenetetrahydrofolate is transferred onto alpha-ketoisovalerate to form ketopantoate.</text>
</comment>
<keyword evidence="7 10" id="KW-0479">Metal-binding</keyword>
<keyword evidence="5 7" id="KW-0808">Transferase</keyword>
<dbReference type="OrthoDB" id="9781789at2"/>
<evidence type="ECO:0000256" key="8">
    <source>
        <dbReference type="PIRSR" id="PIRSR000388-1"/>
    </source>
</evidence>
<proteinExistence type="inferred from homology"/>
<comment type="pathway">
    <text evidence="1 7">Cofactor biosynthesis; (R)-pantothenate biosynthesis; (R)-pantoate from 3-methyl-2-oxobutanoate: step 1/2.</text>
</comment>
<comment type="subcellular location">
    <subcellularLocation>
        <location evidence="7">Cytoplasm</location>
    </subcellularLocation>
</comment>
<dbReference type="RefSeq" id="WP_015751453.1">
    <property type="nucleotide sequence ID" value="NC_013223.1"/>
</dbReference>
<dbReference type="Pfam" id="PF02548">
    <property type="entry name" value="Pantoate_transf"/>
    <property type="match status" value="1"/>
</dbReference>
<keyword evidence="7" id="KW-0963">Cytoplasm</keyword>
<feature type="binding site" evidence="7 9">
    <location>
        <begin position="46"/>
        <end position="47"/>
    </location>
    <ligand>
        <name>3-methyl-2-oxobutanoate</name>
        <dbReference type="ChEBI" id="CHEBI:11851"/>
    </ligand>
</feature>
<feature type="active site" description="Proton acceptor" evidence="7 8">
    <location>
        <position position="184"/>
    </location>
</feature>
<reference evidence="11 12" key="2">
    <citation type="journal article" date="2010" name="Stand. Genomic Sci.">
        <title>Complete genome sequence of Desulfohalobium retbaense type strain (HR(100)).</title>
        <authorList>
            <person name="Spring S."/>
            <person name="Nolan M."/>
            <person name="Lapidus A."/>
            <person name="Glavina Del Rio T."/>
            <person name="Copeland A."/>
            <person name="Tice H."/>
            <person name="Cheng J.F."/>
            <person name="Lucas S."/>
            <person name="Land M."/>
            <person name="Chen F."/>
            <person name="Bruce D."/>
            <person name="Goodwin L."/>
            <person name="Pitluck S."/>
            <person name="Ivanova N."/>
            <person name="Mavromatis K."/>
            <person name="Mikhailova N."/>
            <person name="Pati A."/>
            <person name="Chen A."/>
            <person name="Palaniappan K."/>
            <person name="Hauser L."/>
            <person name="Chang Y.J."/>
            <person name="Jeffries C.D."/>
            <person name="Munk C."/>
            <person name="Kiss H."/>
            <person name="Chain P."/>
            <person name="Han C."/>
            <person name="Brettin T."/>
            <person name="Detter J.C."/>
            <person name="Schuler E."/>
            <person name="Goker M."/>
            <person name="Rohde M."/>
            <person name="Bristow J."/>
            <person name="Eisen J.A."/>
            <person name="Markowitz V."/>
            <person name="Hugenholtz P."/>
            <person name="Kyrpides N.C."/>
            <person name="Klenk H.P."/>
        </authorList>
    </citation>
    <scope>NUCLEOTIDE SEQUENCE [LARGE SCALE GENOMIC DNA]</scope>
    <source>
        <strain evidence="11 12">DSM 5692</strain>
    </source>
</reference>
<evidence type="ECO:0000256" key="7">
    <source>
        <dbReference type="HAMAP-Rule" id="MF_00156"/>
    </source>
</evidence>
<evidence type="ECO:0000256" key="1">
    <source>
        <dbReference type="ARBA" id="ARBA00005033"/>
    </source>
</evidence>
<keyword evidence="7 10" id="KW-0460">Magnesium</keyword>